<name>A0A7K4HPC7_9EURY</name>
<dbReference type="Proteomes" id="UP000570823">
    <property type="component" value="Unassembled WGS sequence"/>
</dbReference>
<proteinExistence type="predicted"/>
<dbReference type="EMBL" id="JABXWR010000001">
    <property type="protein sequence ID" value="NVO67126.1"/>
    <property type="molecule type" value="Genomic_DNA"/>
</dbReference>
<accession>A0A7K4HPC7</accession>
<sequence length="275" mass="30970">MKAAEILELESLTFVERSFADLADPDSALPAFFRRPDDGKLLVDEDEDLLAVAFRWDEKWIVANYLCHPVHEEAIDFFEETGGDLFMEEREVWARAVREYYSEAIRTGVRPAIEDIPPDRPEKCADLLKEVFGQQSGERCLDCCCGSGIGSAGLRSIGLNPLAFDHDQALLSLGFAQGRLDPCETACIDATMASAYFDPAPYGAALMLGTIHSFDREIWEGIVRDFLGLSERALLTVATKEEVDLVREWCEEEGRSPEVWENERDAVYDRWVCLT</sequence>
<evidence type="ECO:0000313" key="2">
    <source>
        <dbReference type="Proteomes" id="UP000570823"/>
    </source>
</evidence>
<comment type="caution">
    <text evidence="1">The sequence shown here is derived from an EMBL/GenBank/DDBJ whole genome shotgun (WGS) entry which is preliminary data.</text>
</comment>
<keyword evidence="2" id="KW-1185">Reference proteome</keyword>
<reference evidence="1 2" key="1">
    <citation type="submission" date="2020-06" db="EMBL/GenBank/DDBJ databases">
        <title>Methanofollis fontis sp. nov., a methanogen isolated from marine sediments near a cold seep at Four-Way Closure Ridge offshore southwestern Taiwan.</title>
        <authorList>
            <person name="Chen S.-C."/>
            <person name="Teng N.-H."/>
            <person name="Lin Y.-S."/>
            <person name="Lai M.-C."/>
            <person name="Chen H.-H."/>
            <person name="Wang C.-C."/>
        </authorList>
    </citation>
    <scope>NUCLEOTIDE SEQUENCE [LARGE SCALE GENOMIC DNA]</scope>
    <source>
        <strain evidence="1 2">DSM 2702</strain>
    </source>
</reference>
<dbReference type="Gene3D" id="3.40.50.150">
    <property type="entry name" value="Vaccinia Virus protein VP39"/>
    <property type="match status" value="1"/>
</dbReference>
<dbReference type="SUPFAM" id="SSF53335">
    <property type="entry name" value="S-adenosyl-L-methionine-dependent methyltransferases"/>
    <property type="match status" value="1"/>
</dbReference>
<evidence type="ECO:0000313" key="1">
    <source>
        <dbReference type="EMBL" id="NVO67126.1"/>
    </source>
</evidence>
<dbReference type="InterPro" id="IPR029063">
    <property type="entry name" value="SAM-dependent_MTases_sf"/>
</dbReference>
<organism evidence="1 2">
    <name type="scientific">Methanofollis tationis</name>
    <dbReference type="NCBI Taxonomy" id="81417"/>
    <lineage>
        <taxon>Archaea</taxon>
        <taxon>Methanobacteriati</taxon>
        <taxon>Methanobacteriota</taxon>
        <taxon>Stenosarchaea group</taxon>
        <taxon>Methanomicrobia</taxon>
        <taxon>Methanomicrobiales</taxon>
        <taxon>Methanomicrobiaceae</taxon>
        <taxon>Methanofollis</taxon>
    </lineage>
</organism>
<dbReference type="AlphaFoldDB" id="A0A7K4HPC7"/>
<dbReference type="OrthoDB" id="116032at2157"/>
<evidence type="ECO:0008006" key="3">
    <source>
        <dbReference type="Google" id="ProtNLM"/>
    </source>
</evidence>
<dbReference type="RefSeq" id="WP_176788752.1">
    <property type="nucleotide sequence ID" value="NZ_JABXWR010000001.1"/>
</dbReference>
<gene>
    <name evidence="1" type="ORF">HWN36_07340</name>
</gene>
<protein>
    <recommendedName>
        <fullName evidence="3">Class I SAM-dependent methyltransferase</fullName>
    </recommendedName>
</protein>